<proteinExistence type="predicted"/>
<evidence type="ECO:0000313" key="1">
    <source>
        <dbReference type="EMBL" id="GAA1681174.1"/>
    </source>
</evidence>
<sequence>MGLLALITRAQGFHNGALQAVESDNPYAAFPLVRCYAENAAVLLWVLEHPHDIGRVSAIAQQDQRFAVGRLIANAAKRAPGFKDVYEQLSEFTHPVASGFTQPFRAASDADGGFSWSSIPSFGSDDDKILACFWLVELTEMHANVWPRAYRGAMKTGEIVGALSSPLMQVPAREKDESSR</sequence>
<dbReference type="Proteomes" id="UP001500596">
    <property type="component" value="Unassembled WGS sequence"/>
</dbReference>
<comment type="caution">
    <text evidence="1">The sequence shown here is derived from an EMBL/GenBank/DDBJ whole genome shotgun (WGS) entry which is preliminary data.</text>
</comment>
<keyword evidence="2" id="KW-1185">Reference proteome</keyword>
<name>A0ABN2H3V4_9MICO</name>
<accession>A0ABN2H3V4</accession>
<gene>
    <name evidence="1" type="ORF">GCM10009807_26390</name>
</gene>
<evidence type="ECO:0000313" key="2">
    <source>
        <dbReference type="Proteomes" id="UP001500596"/>
    </source>
</evidence>
<dbReference type="EMBL" id="BAAAPK010000001">
    <property type="protein sequence ID" value="GAA1681174.1"/>
    <property type="molecule type" value="Genomic_DNA"/>
</dbReference>
<reference evidence="1 2" key="1">
    <citation type="journal article" date="2019" name="Int. J. Syst. Evol. Microbiol.">
        <title>The Global Catalogue of Microorganisms (GCM) 10K type strain sequencing project: providing services to taxonomists for standard genome sequencing and annotation.</title>
        <authorList>
            <consortium name="The Broad Institute Genomics Platform"/>
            <consortium name="The Broad Institute Genome Sequencing Center for Infectious Disease"/>
            <person name="Wu L."/>
            <person name="Ma J."/>
        </authorList>
    </citation>
    <scope>NUCLEOTIDE SEQUENCE [LARGE SCALE GENOMIC DNA]</scope>
    <source>
        <strain evidence="1 2">JCM 15575</strain>
    </source>
</reference>
<organism evidence="1 2">
    <name type="scientific">Microbacterium lacus</name>
    <dbReference type="NCBI Taxonomy" id="415217"/>
    <lineage>
        <taxon>Bacteria</taxon>
        <taxon>Bacillati</taxon>
        <taxon>Actinomycetota</taxon>
        <taxon>Actinomycetes</taxon>
        <taxon>Micrococcales</taxon>
        <taxon>Microbacteriaceae</taxon>
        <taxon>Microbacterium</taxon>
    </lineage>
</organism>
<protein>
    <submittedName>
        <fullName evidence="1">Uncharacterized protein</fullName>
    </submittedName>
</protein>